<feature type="domain" description="ZSWIM1/3 RNaseH-like" evidence="1">
    <location>
        <begin position="24"/>
        <end position="94"/>
    </location>
</feature>
<dbReference type="Pfam" id="PF21056">
    <property type="entry name" value="ZSWIM1-3_RNaseH-like"/>
    <property type="match status" value="1"/>
</dbReference>
<evidence type="ECO:0000313" key="3">
    <source>
        <dbReference type="EMBL" id="KAE9325815.1"/>
    </source>
</evidence>
<organism evidence="2 4">
    <name type="scientific">Phytophthora rubi</name>
    <dbReference type="NCBI Taxonomy" id="129364"/>
    <lineage>
        <taxon>Eukaryota</taxon>
        <taxon>Sar</taxon>
        <taxon>Stramenopiles</taxon>
        <taxon>Oomycota</taxon>
        <taxon>Peronosporomycetes</taxon>
        <taxon>Peronosporales</taxon>
        <taxon>Peronosporaceae</taxon>
        <taxon>Phytophthora</taxon>
    </lineage>
</organism>
<dbReference type="PANTHER" id="PTHR31569:SF4">
    <property type="entry name" value="SWIM-TYPE DOMAIN-CONTAINING PROTEIN"/>
    <property type="match status" value="1"/>
</dbReference>
<dbReference type="InterPro" id="IPR048324">
    <property type="entry name" value="ZSWIM1-3_RNaseH-like"/>
</dbReference>
<keyword evidence="5" id="KW-1185">Reference proteome</keyword>
<dbReference type="Proteomes" id="UP000434957">
    <property type="component" value="Unassembled WGS sequence"/>
</dbReference>
<dbReference type="AlphaFoldDB" id="A0A6A3L1U5"/>
<reference evidence="2 4" key="1">
    <citation type="submission" date="2018-09" db="EMBL/GenBank/DDBJ databases">
        <title>Genomic investigation of the strawberry pathogen Phytophthora fragariae indicates pathogenicity is determined by transcriptional variation in three key races.</title>
        <authorList>
            <person name="Adams T.M."/>
            <person name="Armitage A.D."/>
            <person name="Sobczyk M.K."/>
            <person name="Bates H.J."/>
            <person name="Dunwell J.M."/>
            <person name="Nellist C.F."/>
            <person name="Harrison R.J."/>
        </authorList>
    </citation>
    <scope>NUCLEOTIDE SEQUENCE [LARGE SCALE GENOMIC DNA]</scope>
    <source>
        <strain evidence="2 4">SCRP249</strain>
        <strain evidence="3 5">SCRP333</strain>
    </source>
</reference>
<dbReference type="EMBL" id="QXFT01001194">
    <property type="protein sequence ID" value="KAE9325815.1"/>
    <property type="molecule type" value="Genomic_DNA"/>
</dbReference>
<evidence type="ECO:0000313" key="5">
    <source>
        <dbReference type="Proteomes" id="UP000434957"/>
    </source>
</evidence>
<accession>A0A6A3L1U5</accession>
<evidence type="ECO:0000313" key="2">
    <source>
        <dbReference type="EMBL" id="KAE9012950.1"/>
    </source>
</evidence>
<name>A0A6A3L1U5_9STRA</name>
<dbReference type="InterPro" id="IPR052579">
    <property type="entry name" value="Zinc_finger_SWIM"/>
</dbReference>
<dbReference type="PANTHER" id="PTHR31569">
    <property type="entry name" value="SWIM-TYPE DOMAIN-CONTAINING PROTEIN"/>
    <property type="match status" value="1"/>
</dbReference>
<protein>
    <recommendedName>
        <fullName evidence="1">ZSWIM1/3 RNaseH-like domain-containing protein</fullName>
    </recommendedName>
</protein>
<sequence>MVQEIKATRAAGLTDAERALAILDEFCSQNRGNSADIRVDSETNVARVVAFQMAKMKRLFKAFPEVVLVDSTHNTNANRYKLFSFMVHDVLGKIREQL</sequence>
<evidence type="ECO:0000259" key="1">
    <source>
        <dbReference type="Pfam" id="PF21056"/>
    </source>
</evidence>
<comment type="caution">
    <text evidence="2">The sequence shown here is derived from an EMBL/GenBank/DDBJ whole genome shotgun (WGS) entry which is preliminary data.</text>
</comment>
<dbReference type="Proteomes" id="UP000429607">
    <property type="component" value="Unassembled WGS sequence"/>
</dbReference>
<proteinExistence type="predicted"/>
<evidence type="ECO:0000313" key="4">
    <source>
        <dbReference type="Proteomes" id="UP000429607"/>
    </source>
</evidence>
<gene>
    <name evidence="2" type="ORF">PR001_g15533</name>
    <name evidence="3" type="ORF">PR003_g16384</name>
</gene>
<dbReference type="EMBL" id="QXFV01001176">
    <property type="protein sequence ID" value="KAE9012950.1"/>
    <property type="molecule type" value="Genomic_DNA"/>
</dbReference>